<evidence type="ECO:0000313" key="2">
    <source>
        <dbReference type="Proteomes" id="UP001276659"/>
    </source>
</evidence>
<gene>
    <name evidence="1" type="ORF">OEA41_009102</name>
</gene>
<keyword evidence="2" id="KW-1185">Reference proteome</keyword>
<reference evidence="1" key="1">
    <citation type="submission" date="2022-11" db="EMBL/GenBank/DDBJ databases">
        <title>Chromosomal genome sequence assembly and mating type (MAT) locus characterization of the leprose asexual lichenized fungus Lepraria neglecta (Nyl.) Erichsen.</title>
        <authorList>
            <person name="Allen J.L."/>
            <person name="Pfeffer B."/>
        </authorList>
    </citation>
    <scope>NUCLEOTIDE SEQUENCE</scope>
    <source>
        <strain evidence="1">Allen 5258</strain>
    </source>
</reference>
<sequence length="144" mass="16600">MLRANEGYFAKAITAHDELLLSHVTIAGPTLAMTIDVSRIDWNEKASDLLRRLATEQRTLLRHQYVTPDFAMHLSLEEQKVLQLATRQVFHFQPLGMSERNYSTSTDPTMRLLLDIDFKINRPLGSGFVWECGFNDPEHLRCRV</sequence>
<protein>
    <submittedName>
        <fullName evidence="1">Uncharacterized protein</fullName>
    </submittedName>
</protein>
<organism evidence="1 2">
    <name type="scientific">Lepraria neglecta</name>
    <dbReference type="NCBI Taxonomy" id="209136"/>
    <lineage>
        <taxon>Eukaryota</taxon>
        <taxon>Fungi</taxon>
        <taxon>Dikarya</taxon>
        <taxon>Ascomycota</taxon>
        <taxon>Pezizomycotina</taxon>
        <taxon>Lecanoromycetes</taxon>
        <taxon>OSLEUM clade</taxon>
        <taxon>Lecanoromycetidae</taxon>
        <taxon>Lecanorales</taxon>
        <taxon>Lecanorineae</taxon>
        <taxon>Stereocaulaceae</taxon>
        <taxon>Lepraria</taxon>
    </lineage>
</organism>
<dbReference type="Proteomes" id="UP001276659">
    <property type="component" value="Unassembled WGS sequence"/>
</dbReference>
<comment type="caution">
    <text evidence="1">The sequence shown here is derived from an EMBL/GenBank/DDBJ whole genome shotgun (WGS) entry which is preliminary data.</text>
</comment>
<proteinExistence type="predicted"/>
<dbReference type="EMBL" id="JASNWA010000009">
    <property type="protein sequence ID" value="KAK3169718.1"/>
    <property type="molecule type" value="Genomic_DNA"/>
</dbReference>
<evidence type="ECO:0000313" key="1">
    <source>
        <dbReference type="EMBL" id="KAK3169718.1"/>
    </source>
</evidence>
<name>A0AAD9Z591_9LECA</name>
<dbReference type="AlphaFoldDB" id="A0AAD9Z591"/>
<accession>A0AAD9Z591</accession>